<evidence type="ECO:0000256" key="15">
    <source>
        <dbReference type="PIRSR" id="PIRSR622312-50"/>
    </source>
</evidence>
<dbReference type="InterPro" id="IPR028207">
    <property type="entry name" value="DNA_pol_B_palm_palm"/>
</dbReference>
<dbReference type="InterPro" id="IPR029398">
    <property type="entry name" value="PolB_thumb"/>
</dbReference>
<keyword evidence="6" id="KW-0235">DNA replication</keyword>
<dbReference type="GO" id="GO:0003677">
    <property type="term" value="F:DNA binding"/>
    <property type="evidence" value="ECO:0007669"/>
    <property type="project" value="UniProtKB-UniRule"/>
</dbReference>
<dbReference type="GO" id="GO:0016829">
    <property type="term" value="F:lyase activity"/>
    <property type="evidence" value="ECO:0007669"/>
    <property type="project" value="UniProtKB-KW"/>
</dbReference>
<dbReference type="Pfam" id="PF14791">
    <property type="entry name" value="DNA_pol_B_thumb"/>
    <property type="match status" value="1"/>
</dbReference>
<keyword evidence="7" id="KW-0479">Metal-binding</keyword>
<dbReference type="Gene3D" id="1.10.150.20">
    <property type="entry name" value="5' to 3' exonuclease, C-terminal subdomain"/>
    <property type="match status" value="1"/>
</dbReference>
<evidence type="ECO:0000256" key="4">
    <source>
        <dbReference type="ARBA" id="ARBA00022679"/>
    </source>
</evidence>
<evidence type="ECO:0000256" key="5">
    <source>
        <dbReference type="ARBA" id="ARBA00022695"/>
    </source>
</evidence>
<evidence type="ECO:0000256" key="7">
    <source>
        <dbReference type="ARBA" id="ARBA00022723"/>
    </source>
</evidence>
<evidence type="ECO:0000313" key="18">
    <source>
        <dbReference type="EMBL" id="KAA0192116.1"/>
    </source>
</evidence>
<dbReference type="GO" id="GO:0006303">
    <property type="term" value="P:double-strand break repair via nonhomologous end joining"/>
    <property type="evidence" value="ECO:0007669"/>
    <property type="project" value="TreeGrafter"/>
</dbReference>
<dbReference type="Gene3D" id="1.10.150.110">
    <property type="entry name" value="DNA polymerase beta, N-terminal domain-like"/>
    <property type="match status" value="1"/>
</dbReference>
<dbReference type="Pfam" id="PF14716">
    <property type="entry name" value="HHH_8"/>
    <property type="match status" value="1"/>
</dbReference>
<sequence>MYIGNAVFSHVAANKCASPDHGPDIELLPKASKEESSALANEPRQDDAKVPIAKFQNYLENNCRHDHQSSSPNHQVTEELTKLLEVYRANNDTWRIAGYQKAIAAINAYPKEITSYDEARQIRGVGERLAAKVAEILASGKLRKVEEVCGSEETAVISLFLGVWGAGPSTARAWYAQGLRTLQDLHERASLTRHQKVGLLHYHDLNARIPRHEAAAIHSFVRHPAGTFTKLSQTYGWDCLSIQIDVSRCCAEVCAGLVTEVCGSYRRGRATCGDVDILVSHPDGSSHHDVFLPLLDNMKKKGFLTDDLVTQEDNGNQQKYLGHRRIDIIVVPYSEFAPALLYFTGSAHFNRSMRLLATKMGMSLSEHGLRTNVVRKVSAQVA</sequence>
<evidence type="ECO:0000256" key="11">
    <source>
        <dbReference type="ARBA" id="ARBA00023204"/>
    </source>
</evidence>
<reference evidence="18" key="1">
    <citation type="submission" date="2014-08" db="EMBL/GenBank/DDBJ databases">
        <authorList>
            <person name="Murali S."/>
            <person name="Richards S."/>
            <person name="Bandaranaike D."/>
            <person name="Bellair M."/>
            <person name="Blankenburg K."/>
            <person name="Chao H."/>
            <person name="Dinh H."/>
            <person name="Doddapaneni H."/>
            <person name="Dugan-Rocha S."/>
            <person name="Elkadiri S."/>
            <person name="Gnanaolivu R."/>
            <person name="Hughes D."/>
            <person name="Lee S."/>
            <person name="Li M."/>
            <person name="Ming W."/>
            <person name="Munidasa M."/>
            <person name="Muniz J."/>
            <person name="Nguyen L."/>
            <person name="Osuji N."/>
            <person name="Pu L.-L."/>
            <person name="Puazo M."/>
            <person name="Skinner E."/>
            <person name="Qu C."/>
            <person name="Quiroz J."/>
            <person name="Raj R."/>
            <person name="Weissenberger G."/>
            <person name="Xin Y."/>
            <person name="Zou X."/>
            <person name="Han Y."/>
            <person name="Worley K."/>
            <person name="Muzny D."/>
            <person name="Gibbs R."/>
        </authorList>
    </citation>
    <scope>NUCLEOTIDE SEQUENCE</scope>
    <source>
        <strain evidence="18">HAZT.00-mixed</strain>
        <tissue evidence="18">Whole organism</tissue>
    </source>
</reference>
<comment type="subcellular location">
    <subcellularLocation>
        <location evidence="1 16">Nucleus</location>
    </subcellularLocation>
</comment>
<dbReference type="InterPro" id="IPR002054">
    <property type="entry name" value="DNA-dir_DNA_pol_X"/>
</dbReference>
<evidence type="ECO:0000256" key="2">
    <source>
        <dbReference type="ARBA" id="ARBA00008323"/>
    </source>
</evidence>
<gene>
    <name evidence="18" type="ORF">HAZT_HAZT001620</name>
</gene>
<dbReference type="Pfam" id="PF10391">
    <property type="entry name" value="DNA_pol_lambd_f"/>
    <property type="match status" value="1"/>
</dbReference>
<dbReference type="FunFam" id="1.10.150.20:FF:000010">
    <property type="entry name" value="DNA polymerase lambda"/>
    <property type="match status" value="1"/>
</dbReference>
<evidence type="ECO:0000256" key="3">
    <source>
        <dbReference type="ARBA" id="ARBA00022634"/>
    </source>
</evidence>
<evidence type="ECO:0000256" key="16">
    <source>
        <dbReference type="RuleBase" id="RU366014"/>
    </source>
</evidence>
<dbReference type="InterPro" id="IPR022312">
    <property type="entry name" value="DNA_pol_X"/>
</dbReference>
<evidence type="ECO:0000256" key="1">
    <source>
        <dbReference type="ARBA" id="ARBA00004123"/>
    </source>
</evidence>
<evidence type="ECO:0000256" key="13">
    <source>
        <dbReference type="ARBA" id="ARBA00023242"/>
    </source>
</evidence>
<dbReference type="EC" id="2.7.7.7" evidence="16"/>
<protein>
    <recommendedName>
        <fullName evidence="16">DNA polymerase</fullName>
        <ecNumber evidence="16">2.7.7.7</ecNumber>
    </recommendedName>
</protein>
<dbReference type="GO" id="GO:0003887">
    <property type="term" value="F:DNA-directed DNA polymerase activity"/>
    <property type="evidence" value="ECO:0007669"/>
    <property type="project" value="UniProtKB-UniRule"/>
</dbReference>
<dbReference type="SUPFAM" id="SSF81301">
    <property type="entry name" value="Nucleotidyltransferase"/>
    <property type="match status" value="1"/>
</dbReference>
<keyword evidence="4 16" id="KW-0808">Transferase</keyword>
<comment type="similarity">
    <text evidence="2 16">Belongs to the DNA polymerase type-X family.</text>
</comment>
<dbReference type="PROSITE" id="PS00522">
    <property type="entry name" value="DNA_POLYMERASE_X"/>
    <property type="match status" value="1"/>
</dbReference>
<dbReference type="SUPFAM" id="SSF81585">
    <property type="entry name" value="PsbU/PolX domain-like"/>
    <property type="match status" value="1"/>
</dbReference>
<feature type="active site" description="Nucleophile; Schiff-base intermediate with DNA; for 5'-dRP lyase activity" evidence="15">
    <location>
        <position position="132"/>
    </location>
</feature>
<keyword evidence="9 16" id="KW-0239">DNA-directed DNA polymerase</keyword>
<dbReference type="InterPro" id="IPR037160">
    <property type="entry name" value="DNA_Pol_thumb_sf"/>
</dbReference>
<dbReference type="InterPro" id="IPR018944">
    <property type="entry name" value="DNA_pol_lambd_fingers_domain"/>
</dbReference>
<evidence type="ECO:0000259" key="17">
    <source>
        <dbReference type="SMART" id="SM00483"/>
    </source>
</evidence>
<dbReference type="InterPro" id="IPR010996">
    <property type="entry name" value="HHH_MUS81"/>
</dbReference>
<dbReference type="FunFam" id="3.30.460.10:FF:000020">
    <property type="entry name" value="DNA polymerase lambda"/>
    <property type="match status" value="1"/>
</dbReference>
<dbReference type="Gene3D" id="3.30.210.10">
    <property type="entry name" value="DNA polymerase, thumb domain"/>
    <property type="match status" value="1"/>
</dbReference>
<evidence type="ECO:0000256" key="10">
    <source>
        <dbReference type="ARBA" id="ARBA00023125"/>
    </source>
</evidence>
<evidence type="ECO:0000256" key="12">
    <source>
        <dbReference type="ARBA" id="ARBA00023239"/>
    </source>
</evidence>
<dbReference type="SUPFAM" id="SSF47802">
    <property type="entry name" value="DNA polymerase beta, N-terminal domain-like"/>
    <property type="match status" value="1"/>
</dbReference>
<dbReference type="SMART" id="SM00483">
    <property type="entry name" value="POLXc"/>
    <property type="match status" value="1"/>
</dbReference>
<dbReference type="Proteomes" id="UP000711488">
    <property type="component" value="Unassembled WGS sequence"/>
</dbReference>
<dbReference type="Pfam" id="PF14792">
    <property type="entry name" value="DNA_pol_B_palm"/>
    <property type="match status" value="1"/>
</dbReference>
<keyword evidence="5 16" id="KW-0548">Nucleotidyltransferase</keyword>
<dbReference type="CDD" id="cd00141">
    <property type="entry name" value="NT_POLXc"/>
    <property type="match status" value="1"/>
</dbReference>
<keyword evidence="13 16" id="KW-0539">Nucleus</keyword>
<keyword evidence="11 16" id="KW-0234">DNA repair</keyword>
<dbReference type="PRINTS" id="PR00870">
    <property type="entry name" value="DNAPOLXBETA"/>
</dbReference>
<keyword evidence="12" id="KW-0456">Lyase</keyword>
<feature type="domain" description="DNA-directed DNA polymerase X" evidence="17">
    <location>
        <begin position="71"/>
        <end position="378"/>
    </location>
</feature>
<evidence type="ECO:0000256" key="14">
    <source>
        <dbReference type="ARBA" id="ARBA00049244"/>
    </source>
</evidence>
<accession>A0A6A0GXU9</accession>
<dbReference type="GO" id="GO:0005634">
    <property type="term" value="C:nucleus"/>
    <property type="evidence" value="ECO:0007669"/>
    <property type="project" value="UniProtKB-SubCell"/>
</dbReference>
<keyword evidence="8 16" id="KW-0227">DNA damage</keyword>
<organism evidence="18">
    <name type="scientific">Hyalella azteca</name>
    <name type="common">Amphipod</name>
    <dbReference type="NCBI Taxonomy" id="294128"/>
    <lineage>
        <taxon>Eukaryota</taxon>
        <taxon>Metazoa</taxon>
        <taxon>Ecdysozoa</taxon>
        <taxon>Arthropoda</taxon>
        <taxon>Crustacea</taxon>
        <taxon>Multicrustacea</taxon>
        <taxon>Malacostraca</taxon>
        <taxon>Eumalacostraca</taxon>
        <taxon>Peracarida</taxon>
        <taxon>Amphipoda</taxon>
        <taxon>Senticaudata</taxon>
        <taxon>Talitrida</taxon>
        <taxon>Talitroidea</taxon>
        <taxon>Hyalellidae</taxon>
        <taxon>Hyalella</taxon>
    </lineage>
</organism>
<dbReference type="InterPro" id="IPR027421">
    <property type="entry name" value="DNA_pol_lamdba_lyase_dom_sf"/>
</dbReference>
<dbReference type="EMBL" id="JQDR03011854">
    <property type="protein sequence ID" value="KAA0192116.1"/>
    <property type="molecule type" value="Genomic_DNA"/>
</dbReference>
<name>A0A6A0GXU9_HYAAZ</name>
<comment type="function">
    <text evidence="16">DNA polymerase that functions in several pathways of DNA repair. Involved in base excision repair (BER) responsible for repair of lesions that give rise to abasic (AP) sites in DNA. Also contributes to DNA double-strand break repair by non-homologous end joining and homologous recombination. Has both template-dependent and template-independent (terminal transferase) DNA polymerase activities. Has also a 5'-deoxyribose-5-phosphate lyase (dRP lyase) activity.</text>
</comment>
<dbReference type="FunFam" id="1.10.150.110:FF:000005">
    <property type="entry name" value="DNA polymerase POL4"/>
    <property type="match status" value="1"/>
</dbReference>
<comment type="caution">
    <text evidence="18">The sequence shown here is derived from an EMBL/GenBank/DDBJ whole genome shotgun (WGS) entry which is preliminary data.</text>
</comment>
<dbReference type="PRINTS" id="PR00869">
    <property type="entry name" value="DNAPOLX"/>
</dbReference>
<comment type="catalytic activity">
    <reaction evidence="14 16">
        <text>DNA(n) + a 2'-deoxyribonucleoside 5'-triphosphate = DNA(n+1) + diphosphate</text>
        <dbReference type="Rhea" id="RHEA:22508"/>
        <dbReference type="Rhea" id="RHEA-COMP:17339"/>
        <dbReference type="Rhea" id="RHEA-COMP:17340"/>
        <dbReference type="ChEBI" id="CHEBI:33019"/>
        <dbReference type="ChEBI" id="CHEBI:61560"/>
        <dbReference type="ChEBI" id="CHEBI:173112"/>
        <dbReference type="EC" id="2.7.7.7"/>
    </reaction>
</comment>
<dbReference type="PANTHER" id="PTHR11276">
    <property type="entry name" value="DNA POLYMERASE TYPE-X FAMILY MEMBER"/>
    <property type="match status" value="1"/>
</dbReference>
<reference evidence="18" key="2">
    <citation type="journal article" date="2018" name="Environ. Sci. Technol.">
        <title>The Toxicogenome of Hyalella azteca: A Model for Sediment Ecotoxicology and Evolutionary Toxicology.</title>
        <authorList>
            <person name="Poynton H.C."/>
            <person name="Hasenbein S."/>
            <person name="Benoit J.B."/>
            <person name="Sepulveda M.S."/>
            <person name="Poelchau M.F."/>
            <person name="Hughes D.S.T."/>
            <person name="Murali S.C."/>
            <person name="Chen S."/>
            <person name="Glastad K.M."/>
            <person name="Goodisman M.A.D."/>
            <person name="Werren J.H."/>
            <person name="Vineis J.H."/>
            <person name="Bowen J.L."/>
            <person name="Friedrich M."/>
            <person name="Jones J."/>
            <person name="Robertson H.M."/>
            <person name="Feyereisen R."/>
            <person name="Mechler-Hickson A."/>
            <person name="Mathers N."/>
            <person name="Lee C.E."/>
            <person name="Colbourne J.K."/>
            <person name="Biales A."/>
            <person name="Johnston J.S."/>
            <person name="Wellborn G.A."/>
            <person name="Rosendale A.J."/>
            <person name="Cridge A.G."/>
            <person name="Munoz-Torres M.C."/>
            <person name="Bain P.A."/>
            <person name="Manny A.R."/>
            <person name="Major K.M."/>
            <person name="Lambert F.N."/>
            <person name="Vulpe C.D."/>
            <person name="Tuck P."/>
            <person name="Blalock B.J."/>
            <person name="Lin Y.Y."/>
            <person name="Smith M.E."/>
            <person name="Ochoa-Acuna H."/>
            <person name="Chen M.M."/>
            <person name="Childers C.P."/>
            <person name="Qu J."/>
            <person name="Dugan S."/>
            <person name="Lee S.L."/>
            <person name="Chao H."/>
            <person name="Dinh H."/>
            <person name="Han Y."/>
            <person name="Doddapaneni H."/>
            <person name="Worley K.C."/>
            <person name="Muzny D.M."/>
            <person name="Gibbs R.A."/>
            <person name="Richards S."/>
        </authorList>
    </citation>
    <scope>NUCLEOTIDE SEQUENCE</scope>
    <source>
        <strain evidence="18">HAZT.00-mixed</strain>
        <tissue evidence="18">Whole organism</tissue>
    </source>
</reference>
<proteinExistence type="inferred from homology"/>
<dbReference type="GO" id="GO:0046872">
    <property type="term" value="F:metal ion binding"/>
    <property type="evidence" value="ECO:0007669"/>
    <property type="project" value="UniProtKB-UniRule"/>
</dbReference>
<dbReference type="GO" id="GO:0006260">
    <property type="term" value="P:DNA replication"/>
    <property type="evidence" value="ECO:0007669"/>
    <property type="project" value="UniProtKB-KW"/>
</dbReference>
<dbReference type="AlphaFoldDB" id="A0A6A0GXU9"/>
<evidence type="ECO:0000256" key="8">
    <source>
        <dbReference type="ARBA" id="ARBA00022763"/>
    </source>
</evidence>
<dbReference type="Gene3D" id="3.30.460.10">
    <property type="entry name" value="Beta Polymerase, domain 2"/>
    <property type="match status" value="1"/>
</dbReference>
<dbReference type="InterPro" id="IPR019843">
    <property type="entry name" value="DNA_pol-X_BS"/>
</dbReference>
<keyword evidence="10" id="KW-0238">DNA-binding</keyword>
<dbReference type="InterPro" id="IPR043519">
    <property type="entry name" value="NT_sf"/>
</dbReference>
<evidence type="ECO:0000256" key="9">
    <source>
        <dbReference type="ARBA" id="ARBA00022932"/>
    </source>
</evidence>
<dbReference type="InterPro" id="IPR002008">
    <property type="entry name" value="DNA_pol_X_beta-like"/>
</dbReference>
<dbReference type="PANTHER" id="PTHR11276:SF28">
    <property type="entry name" value="DNA POLYMERASE LAMBDA"/>
    <property type="match status" value="1"/>
</dbReference>
<keyword evidence="3" id="KW-0237">DNA synthesis</keyword>
<evidence type="ECO:0000256" key="6">
    <source>
        <dbReference type="ARBA" id="ARBA00022705"/>
    </source>
</evidence>
<reference evidence="18" key="3">
    <citation type="submission" date="2019-06" db="EMBL/GenBank/DDBJ databases">
        <authorList>
            <person name="Poynton C."/>
            <person name="Hasenbein S."/>
            <person name="Benoit J.B."/>
            <person name="Sepulveda M.S."/>
            <person name="Poelchau M.F."/>
            <person name="Murali S.C."/>
            <person name="Chen S."/>
            <person name="Glastad K.M."/>
            <person name="Werren J.H."/>
            <person name="Vineis J.H."/>
            <person name="Bowen J.L."/>
            <person name="Friedrich M."/>
            <person name="Jones J."/>
            <person name="Robertson H.M."/>
            <person name="Feyereisen R."/>
            <person name="Mechler-Hickson A."/>
            <person name="Mathers N."/>
            <person name="Lee C.E."/>
            <person name="Colbourne J.K."/>
            <person name="Biales A."/>
            <person name="Johnston J.S."/>
            <person name="Wellborn G.A."/>
            <person name="Rosendale A.J."/>
            <person name="Cridge A.G."/>
            <person name="Munoz-Torres M.C."/>
            <person name="Bain P.A."/>
            <person name="Manny A.R."/>
            <person name="Major K.M."/>
            <person name="Lambert F.N."/>
            <person name="Vulpe C.D."/>
            <person name="Tuck P."/>
            <person name="Blalock B.J."/>
            <person name="Lin Y.-Y."/>
            <person name="Smith M.E."/>
            <person name="Ochoa-Acuna H."/>
            <person name="Chen M.-J.M."/>
            <person name="Childers C.P."/>
            <person name="Qu J."/>
            <person name="Dugan S."/>
            <person name="Lee S.L."/>
            <person name="Chao H."/>
            <person name="Dinh H."/>
            <person name="Han Y."/>
            <person name="Doddapaneni H."/>
            <person name="Worley K.C."/>
            <person name="Muzny D.M."/>
            <person name="Gibbs R.A."/>
            <person name="Richards S."/>
        </authorList>
    </citation>
    <scope>NUCLEOTIDE SEQUENCE</scope>
    <source>
        <strain evidence="18">HAZT.00-mixed</strain>
        <tissue evidence="18">Whole organism</tissue>
    </source>
</reference>